<dbReference type="InterPro" id="IPR039422">
    <property type="entry name" value="MarR/SlyA-like"/>
</dbReference>
<evidence type="ECO:0000259" key="4">
    <source>
        <dbReference type="PROSITE" id="PS50995"/>
    </source>
</evidence>
<evidence type="ECO:0000256" key="1">
    <source>
        <dbReference type="ARBA" id="ARBA00023015"/>
    </source>
</evidence>
<dbReference type="GO" id="GO:0003677">
    <property type="term" value="F:DNA binding"/>
    <property type="evidence" value="ECO:0007669"/>
    <property type="project" value="UniProtKB-KW"/>
</dbReference>
<keyword evidence="1" id="KW-0805">Transcription regulation</keyword>
<dbReference type="EMBL" id="VDFQ02000006">
    <property type="protein sequence ID" value="KAA1419935.1"/>
    <property type="molecule type" value="Genomic_DNA"/>
</dbReference>
<dbReference type="InterPro" id="IPR000835">
    <property type="entry name" value="HTH_MarR-typ"/>
</dbReference>
<comment type="caution">
    <text evidence="5">The sequence shown here is derived from an EMBL/GenBank/DDBJ whole genome shotgun (WGS) entry which is preliminary data.</text>
</comment>
<evidence type="ECO:0000313" key="5">
    <source>
        <dbReference type="EMBL" id="KAA1419935.1"/>
    </source>
</evidence>
<accession>A0A5Q6RPI2</accession>
<dbReference type="RefSeq" id="WP_149771158.1">
    <property type="nucleotide sequence ID" value="NZ_VDFQ02000006.1"/>
</dbReference>
<protein>
    <submittedName>
        <fullName evidence="5">MarR family transcriptional regulator</fullName>
    </submittedName>
</protein>
<dbReference type="InterPro" id="IPR036390">
    <property type="entry name" value="WH_DNA-bd_sf"/>
</dbReference>
<dbReference type="PANTHER" id="PTHR33164:SF57">
    <property type="entry name" value="MARR-FAMILY TRANSCRIPTIONAL REGULATOR"/>
    <property type="match status" value="1"/>
</dbReference>
<dbReference type="Gene3D" id="1.10.10.10">
    <property type="entry name" value="Winged helix-like DNA-binding domain superfamily/Winged helix DNA-binding domain"/>
    <property type="match status" value="1"/>
</dbReference>
<evidence type="ECO:0000256" key="2">
    <source>
        <dbReference type="ARBA" id="ARBA00023125"/>
    </source>
</evidence>
<dbReference type="InterPro" id="IPR023187">
    <property type="entry name" value="Tscrpt_reg_MarR-type_CS"/>
</dbReference>
<dbReference type="PRINTS" id="PR00598">
    <property type="entry name" value="HTHMARR"/>
</dbReference>
<dbReference type="PROSITE" id="PS01117">
    <property type="entry name" value="HTH_MARR_1"/>
    <property type="match status" value="1"/>
</dbReference>
<dbReference type="SUPFAM" id="SSF46785">
    <property type="entry name" value="Winged helix' DNA-binding domain"/>
    <property type="match status" value="1"/>
</dbReference>
<dbReference type="Pfam" id="PF12802">
    <property type="entry name" value="MarR_2"/>
    <property type="match status" value="1"/>
</dbReference>
<sequence length="169" mass="18664">MTTTPQQPSSDVDQDVEYEITRLLRRSRLRGLGTISHIHPDLDFASYLLLIAIVDARPGLAQGIRGSDLAETISVHKSTVSRSVAQLERLGLVERDPDPTDGRARLISLTAIARERLSEVRAMRRAKLAQAVEDWTVEDLDTLASLLGRLNAGLERPSVDTRSGKDLGW</sequence>
<gene>
    <name evidence="5" type="ORF">FE697_018750</name>
</gene>
<organism evidence="5 6">
    <name type="scientific">Mumia zhuanghuii</name>
    <dbReference type="NCBI Taxonomy" id="2585211"/>
    <lineage>
        <taxon>Bacteria</taxon>
        <taxon>Bacillati</taxon>
        <taxon>Actinomycetota</taxon>
        <taxon>Actinomycetes</taxon>
        <taxon>Propionibacteriales</taxon>
        <taxon>Nocardioidaceae</taxon>
        <taxon>Mumia</taxon>
    </lineage>
</organism>
<dbReference type="GO" id="GO:0003700">
    <property type="term" value="F:DNA-binding transcription factor activity"/>
    <property type="evidence" value="ECO:0007669"/>
    <property type="project" value="InterPro"/>
</dbReference>
<dbReference type="GO" id="GO:0006950">
    <property type="term" value="P:response to stress"/>
    <property type="evidence" value="ECO:0007669"/>
    <property type="project" value="TreeGrafter"/>
</dbReference>
<evidence type="ECO:0000313" key="6">
    <source>
        <dbReference type="Proteomes" id="UP000307768"/>
    </source>
</evidence>
<evidence type="ECO:0000256" key="3">
    <source>
        <dbReference type="ARBA" id="ARBA00023163"/>
    </source>
</evidence>
<reference evidence="5 6" key="1">
    <citation type="submission" date="2019-09" db="EMBL/GenBank/DDBJ databases">
        <title>Mumia zhuanghuii sp. nov. isolated from the intestinal contents of plateau pika (Ochotona curzoniae) in the Qinghai-Tibet plateau of China.</title>
        <authorList>
            <person name="Tian Z."/>
        </authorList>
    </citation>
    <scope>NUCLEOTIDE SEQUENCE [LARGE SCALE GENOMIC DNA]</scope>
    <source>
        <strain evidence="6">350</strain>
    </source>
</reference>
<name>A0A5Q6RPI2_9ACTN</name>
<dbReference type="OrthoDB" id="122135at2"/>
<keyword evidence="3" id="KW-0804">Transcription</keyword>
<proteinExistence type="predicted"/>
<dbReference type="PROSITE" id="PS50995">
    <property type="entry name" value="HTH_MARR_2"/>
    <property type="match status" value="1"/>
</dbReference>
<feature type="domain" description="HTH marR-type" evidence="4">
    <location>
        <begin position="13"/>
        <end position="152"/>
    </location>
</feature>
<dbReference type="PANTHER" id="PTHR33164">
    <property type="entry name" value="TRANSCRIPTIONAL REGULATOR, MARR FAMILY"/>
    <property type="match status" value="1"/>
</dbReference>
<dbReference type="Proteomes" id="UP000307768">
    <property type="component" value="Unassembled WGS sequence"/>
</dbReference>
<dbReference type="SMART" id="SM00347">
    <property type="entry name" value="HTH_MARR"/>
    <property type="match status" value="1"/>
</dbReference>
<dbReference type="AlphaFoldDB" id="A0A5Q6RPI2"/>
<dbReference type="InterPro" id="IPR036388">
    <property type="entry name" value="WH-like_DNA-bd_sf"/>
</dbReference>
<keyword evidence="2" id="KW-0238">DNA-binding</keyword>